<keyword evidence="2" id="KW-0472">Membrane</keyword>
<dbReference type="PANTHER" id="PTHR31495:SF50">
    <property type="entry name" value="PEROXYGENASE 1"/>
    <property type="match status" value="1"/>
</dbReference>
<gene>
    <name evidence="3" type="ORF">CTI12_AA068330</name>
</gene>
<keyword evidence="2" id="KW-1133">Transmembrane helix</keyword>
<keyword evidence="2" id="KW-0812">Transmembrane</keyword>
<keyword evidence="4" id="KW-1185">Reference proteome</keyword>
<reference evidence="3 4" key="1">
    <citation type="journal article" date="2018" name="Mol. Plant">
        <title>The genome of Artemisia annua provides insight into the evolution of Asteraceae family and artemisinin biosynthesis.</title>
        <authorList>
            <person name="Shen Q."/>
            <person name="Zhang L."/>
            <person name="Liao Z."/>
            <person name="Wang S."/>
            <person name="Yan T."/>
            <person name="Shi P."/>
            <person name="Liu M."/>
            <person name="Fu X."/>
            <person name="Pan Q."/>
            <person name="Wang Y."/>
            <person name="Lv Z."/>
            <person name="Lu X."/>
            <person name="Zhang F."/>
            <person name="Jiang W."/>
            <person name="Ma Y."/>
            <person name="Chen M."/>
            <person name="Hao X."/>
            <person name="Li L."/>
            <person name="Tang Y."/>
            <person name="Lv G."/>
            <person name="Zhou Y."/>
            <person name="Sun X."/>
            <person name="Brodelius P.E."/>
            <person name="Rose J.K.C."/>
            <person name="Tang K."/>
        </authorList>
    </citation>
    <scope>NUCLEOTIDE SEQUENCE [LARGE SCALE GENOMIC DNA]</scope>
    <source>
        <strain evidence="4">cv. Huhao1</strain>
        <tissue evidence="3">Leaf</tissue>
    </source>
</reference>
<organism evidence="3 4">
    <name type="scientific">Artemisia annua</name>
    <name type="common">Sweet wormwood</name>
    <dbReference type="NCBI Taxonomy" id="35608"/>
    <lineage>
        <taxon>Eukaryota</taxon>
        <taxon>Viridiplantae</taxon>
        <taxon>Streptophyta</taxon>
        <taxon>Embryophyta</taxon>
        <taxon>Tracheophyta</taxon>
        <taxon>Spermatophyta</taxon>
        <taxon>Magnoliopsida</taxon>
        <taxon>eudicotyledons</taxon>
        <taxon>Gunneridae</taxon>
        <taxon>Pentapetalae</taxon>
        <taxon>asterids</taxon>
        <taxon>campanulids</taxon>
        <taxon>Asterales</taxon>
        <taxon>Asteraceae</taxon>
        <taxon>Asteroideae</taxon>
        <taxon>Anthemideae</taxon>
        <taxon>Artemisiinae</taxon>
        <taxon>Artemisia</taxon>
    </lineage>
</organism>
<dbReference type="GO" id="GO:0005509">
    <property type="term" value="F:calcium ion binding"/>
    <property type="evidence" value="ECO:0007669"/>
    <property type="project" value="TreeGrafter"/>
</dbReference>
<dbReference type="PANTHER" id="PTHR31495">
    <property type="entry name" value="PEROXYGENASE 3-RELATED"/>
    <property type="match status" value="1"/>
</dbReference>
<comment type="similarity">
    <text evidence="1">Belongs to the caleosin family.</text>
</comment>
<sequence length="540" mass="61055">MSSKVMGGHGDEGNALSTEAECQPVTYERHVRNDLETHLPKPYLARGTVAPDTEHPNGTVGHRHHGMTVLQQHVAFFDQNGDGIVYPWETYSGMRQVGFNIVISALAALVINMGMSYPTLPGWIPSPFFPVYIYNIHKVKHGSDTWTYDTEGRYMPVNFENIFSKYAKTVPDKLTLGEIWNMTEGNRVAFDPFGWIAAKLEWAILYALAKDEEVLAGYLRDAAADTIAQADWYKFDVQLYEPFGDDCVLDYFLDLARGTVAPDTEHPNGTVGHRHHGMTVLQQHIAFFDQNGDGIVYPWETYSGMRQLGFNMIISALAALVINMGMSYPTLPGWIPSPFFPVYIYNIHKAKHGSDTWTYDTEGRYMPVNFENIFSKYAKTVPDKLTLGEIWNMTEGNRVAFDPFGWVAAKLEWAILYALAKDEEGINLKLSLSSFGFDHPKTPLHRNKFPAFFDQKHTYHFMKSKASNIHVAFYSLMTISGMSNDPIATPIVVELWRPTSSSIVTKDRTLCSHSTCNNPYCRTHAEDPTIYENQLAKLSH</sequence>
<dbReference type="AlphaFoldDB" id="A0A2U1Q6M5"/>
<accession>A0A2U1Q6M5</accession>
<evidence type="ECO:0000313" key="3">
    <source>
        <dbReference type="EMBL" id="PWA93671.1"/>
    </source>
</evidence>
<evidence type="ECO:0000313" key="4">
    <source>
        <dbReference type="Proteomes" id="UP000245207"/>
    </source>
</evidence>
<evidence type="ECO:0000256" key="1">
    <source>
        <dbReference type="ARBA" id="ARBA00006765"/>
    </source>
</evidence>
<comment type="caution">
    <text evidence="3">The sequence shown here is derived from an EMBL/GenBank/DDBJ whole genome shotgun (WGS) entry which is preliminary data.</text>
</comment>
<dbReference type="EMBL" id="PKPP01000369">
    <property type="protein sequence ID" value="PWA93671.1"/>
    <property type="molecule type" value="Genomic_DNA"/>
</dbReference>
<dbReference type="OrthoDB" id="640742at2759"/>
<name>A0A2U1Q6M5_ARTAN</name>
<evidence type="ECO:0000256" key="2">
    <source>
        <dbReference type="SAM" id="Phobius"/>
    </source>
</evidence>
<dbReference type="InterPro" id="IPR007736">
    <property type="entry name" value="Caleosin-related"/>
</dbReference>
<dbReference type="Proteomes" id="UP000245207">
    <property type="component" value="Unassembled WGS sequence"/>
</dbReference>
<dbReference type="GO" id="GO:0004497">
    <property type="term" value="F:monooxygenase activity"/>
    <property type="evidence" value="ECO:0007669"/>
    <property type="project" value="TreeGrafter"/>
</dbReference>
<protein>
    <submittedName>
        <fullName evidence="3">Caleosin</fullName>
    </submittedName>
</protein>
<proteinExistence type="inferred from homology"/>
<dbReference type="Pfam" id="PF05042">
    <property type="entry name" value="Caleosin"/>
    <property type="match status" value="2"/>
</dbReference>
<dbReference type="STRING" id="35608.A0A2U1Q6M5"/>
<feature type="transmembrane region" description="Helical" evidence="2">
    <location>
        <begin position="97"/>
        <end position="115"/>
    </location>
</feature>